<reference evidence="1" key="1">
    <citation type="submission" date="2020-05" db="EMBL/GenBank/DDBJ databases">
        <authorList>
            <person name="Chiriac C."/>
            <person name="Salcher M."/>
            <person name="Ghai R."/>
            <person name="Kavagutti S V."/>
        </authorList>
    </citation>
    <scope>NUCLEOTIDE SEQUENCE</scope>
</reference>
<dbReference type="EMBL" id="LR796927">
    <property type="protein sequence ID" value="CAB4175795.1"/>
    <property type="molecule type" value="Genomic_DNA"/>
</dbReference>
<proteinExistence type="predicted"/>
<sequence>MNKYAIVKDGVVVNTIEYAEQPTTPPPGFEAGHVAIQADAVSPGWVYTNGEFTNPNPPIVVAMPAPKSLTDMILADPTELAKLKQALGIS</sequence>
<evidence type="ECO:0000313" key="1">
    <source>
        <dbReference type="EMBL" id="CAB4175795.1"/>
    </source>
</evidence>
<organism evidence="1">
    <name type="scientific">uncultured Caudovirales phage</name>
    <dbReference type="NCBI Taxonomy" id="2100421"/>
    <lineage>
        <taxon>Viruses</taxon>
        <taxon>Duplodnaviria</taxon>
        <taxon>Heunggongvirae</taxon>
        <taxon>Uroviricota</taxon>
        <taxon>Caudoviricetes</taxon>
        <taxon>Peduoviridae</taxon>
        <taxon>Maltschvirus</taxon>
        <taxon>Maltschvirus maltsch</taxon>
    </lineage>
</organism>
<protein>
    <submittedName>
        <fullName evidence="1">Uncharacterized protein</fullName>
    </submittedName>
</protein>
<accession>A0A6J5Q302</accession>
<gene>
    <name evidence="1" type="ORF">UFOVP996_21</name>
</gene>
<name>A0A6J5Q302_9CAUD</name>